<sequence>MSGGLLASWRRNERLGSNCYMVLAVHCTRIGGSRRRYVRGALEKLKEIWTQWEKEGICSAIGRWSEGTDRQVKSSHLASFSPCGGGAWSWRAWSVEDEGLFGVECRSGLAGCHSSRQRKLAAGGVSGSIEACYAIEQGKGGQHPKYQRRVLQASVSGRVSHIHWLALRLSLAFHA</sequence>
<name>A0AAN6PTZ6_9PEZI</name>
<reference evidence="1" key="2">
    <citation type="submission" date="2023-05" db="EMBL/GenBank/DDBJ databases">
        <authorList>
            <consortium name="Lawrence Berkeley National Laboratory"/>
            <person name="Steindorff A."/>
            <person name="Hensen N."/>
            <person name="Bonometti L."/>
            <person name="Westerberg I."/>
            <person name="Brannstrom I.O."/>
            <person name="Guillou S."/>
            <person name="Cros-Aarteil S."/>
            <person name="Calhoun S."/>
            <person name="Haridas S."/>
            <person name="Kuo A."/>
            <person name="Mondo S."/>
            <person name="Pangilinan J."/>
            <person name="Riley R."/>
            <person name="Labutti K."/>
            <person name="Andreopoulos B."/>
            <person name="Lipzen A."/>
            <person name="Chen C."/>
            <person name="Yanf M."/>
            <person name="Daum C."/>
            <person name="Ng V."/>
            <person name="Clum A."/>
            <person name="Ohm R."/>
            <person name="Martin F."/>
            <person name="Silar P."/>
            <person name="Natvig D."/>
            <person name="Lalanne C."/>
            <person name="Gautier V."/>
            <person name="Ament-Velasquez S.L."/>
            <person name="Kruys A."/>
            <person name="Hutchinson M.I."/>
            <person name="Powell A.J."/>
            <person name="Barry K."/>
            <person name="Miller A.N."/>
            <person name="Grigoriev I.V."/>
            <person name="Debuchy R."/>
            <person name="Gladieux P."/>
            <person name="Thoren M.H."/>
            <person name="Johannesson H."/>
        </authorList>
    </citation>
    <scope>NUCLEOTIDE SEQUENCE</scope>
    <source>
        <strain evidence="1">CBS 757.83</strain>
    </source>
</reference>
<dbReference type="AlphaFoldDB" id="A0AAN6PTZ6"/>
<organism evidence="1 2">
    <name type="scientific">Parathielavia hyrcaniae</name>
    <dbReference type="NCBI Taxonomy" id="113614"/>
    <lineage>
        <taxon>Eukaryota</taxon>
        <taxon>Fungi</taxon>
        <taxon>Dikarya</taxon>
        <taxon>Ascomycota</taxon>
        <taxon>Pezizomycotina</taxon>
        <taxon>Sordariomycetes</taxon>
        <taxon>Sordariomycetidae</taxon>
        <taxon>Sordariales</taxon>
        <taxon>Chaetomiaceae</taxon>
        <taxon>Parathielavia</taxon>
    </lineage>
</organism>
<evidence type="ECO:0000313" key="1">
    <source>
        <dbReference type="EMBL" id="KAK4097937.1"/>
    </source>
</evidence>
<keyword evidence="2" id="KW-1185">Reference proteome</keyword>
<evidence type="ECO:0000313" key="2">
    <source>
        <dbReference type="Proteomes" id="UP001305647"/>
    </source>
</evidence>
<dbReference type="Proteomes" id="UP001305647">
    <property type="component" value="Unassembled WGS sequence"/>
</dbReference>
<protein>
    <submittedName>
        <fullName evidence="1">Uncharacterized protein</fullName>
    </submittedName>
</protein>
<gene>
    <name evidence="1" type="ORF">N658DRAFT_256749</name>
</gene>
<reference evidence="1" key="1">
    <citation type="journal article" date="2023" name="Mol. Phylogenet. Evol.">
        <title>Genome-scale phylogeny and comparative genomics of the fungal order Sordariales.</title>
        <authorList>
            <person name="Hensen N."/>
            <person name="Bonometti L."/>
            <person name="Westerberg I."/>
            <person name="Brannstrom I.O."/>
            <person name="Guillou S."/>
            <person name="Cros-Aarteil S."/>
            <person name="Calhoun S."/>
            <person name="Haridas S."/>
            <person name="Kuo A."/>
            <person name="Mondo S."/>
            <person name="Pangilinan J."/>
            <person name="Riley R."/>
            <person name="LaButti K."/>
            <person name="Andreopoulos B."/>
            <person name="Lipzen A."/>
            <person name="Chen C."/>
            <person name="Yan M."/>
            <person name="Daum C."/>
            <person name="Ng V."/>
            <person name="Clum A."/>
            <person name="Steindorff A."/>
            <person name="Ohm R.A."/>
            <person name="Martin F."/>
            <person name="Silar P."/>
            <person name="Natvig D.O."/>
            <person name="Lalanne C."/>
            <person name="Gautier V."/>
            <person name="Ament-Velasquez S.L."/>
            <person name="Kruys A."/>
            <person name="Hutchinson M.I."/>
            <person name="Powell A.J."/>
            <person name="Barry K."/>
            <person name="Miller A.N."/>
            <person name="Grigoriev I.V."/>
            <person name="Debuchy R."/>
            <person name="Gladieux P."/>
            <person name="Hiltunen Thoren M."/>
            <person name="Johannesson H."/>
        </authorList>
    </citation>
    <scope>NUCLEOTIDE SEQUENCE</scope>
    <source>
        <strain evidence="1">CBS 757.83</strain>
    </source>
</reference>
<accession>A0AAN6PTZ6</accession>
<comment type="caution">
    <text evidence="1">The sequence shown here is derived from an EMBL/GenBank/DDBJ whole genome shotgun (WGS) entry which is preliminary data.</text>
</comment>
<dbReference type="EMBL" id="MU863665">
    <property type="protein sequence ID" value="KAK4097937.1"/>
    <property type="molecule type" value="Genomic_DNA"/>
</dbReference>
<proteinExistence type="predicted"/>